<evidence type="ECO:0000256" key="13">
    <source>
        <dbReference type="ARBA" id="ARBA00024209"/>
    </source>
</evidence>
<dbReference type="AlphaFoldDB" id="A0AAN9ERU1"/>
<evidence type="ECO:0000256" key="11">
    <source>
        <dbReference type="ARBA" id="ARBA00022989"/>
    </source>
</evidence>
<evidence type="ECO:0000256" key="12">
    <source>
        <dbReference type="ARBA" id="ARBA00023136"/>
    </source>
</evidence>
<keyword evidence="7" id="KW-0479">Metal-binding</keyword>
<dbReference type="SMART" id="SM00184">
    <property type="entry name" value="RING"/>
    <property type="match status" value="1"/>
</dbReference>
<reference evidence="16 17" key="1">
    <citation type="submission" date="2024-01" db="EMBL/GenBank/DDBJ databases">
        <title>The genomes of 5 underutilized Papilionoideae crops provide insights into root nodulation and disease resistanc.</title>
        <authorList>
            <person name="Yuan L."/>
        </authorList>
    </citation>
    <scope>NUCLEOTIDE SEQUENCE [LARGE SCALE GENOMIC DNA]</scope>
    <source>
        <strain evidence="16">ZHUSHIDOU_FW_LH</strain>
        <tissue evidence="16">Leaf</tissue>
    </source>
</reference>
<evidence type="ECO:0000256" key="10">
    <source>
        <dbReference type="ARBA" id="ARBA00022833"/>
    </source>
</evidence>
<dbReference type="GO" id="GO:0008270">
    <property type="term" value="F:zinc ion binding"/>
    <property type="evidence" value="ECO:0007669"/>
    <property type="project" value="UniProtKB-KW"/>
</dbReference>
<comment type="pathway">
    <text evidence="3">Protein modification; protein ubiquitination.</text>
</comment>
<comment type="similarity">
    <text evidence="13">Belongs to the RING-type zinc finger family. ATL subfamily.</text>
</comment>
<dbReference type="Proteomes" id="UP001372338">
    <property type="component" value="Unassembled WGS sequence"/>
</dbReference>
<evidence type="ECO:0000313" key="17">
    <source>
        <dbReference type="Proteomes" id="UP001372338"/>
    </source>
</evidence>
<evidence type="ECO:0000256" key="3">
    <source>
        <dbReference type="ARBA" id="ARBA00004906"/>
    </source>
</evidence>
<evidence type="ECO:0000256" key="2">
    <source>
        <dbReference type="ARBA" id="ARBA00004167"/>
    </source>
</evidence>
<evidence type="ECO:0000256" key="4">
    <source>
        <dbReference type="ARBA" id="ARBA00012483"/>
    </source>
</evidence>
<evidence type="ECO:0000256" key="14">
    <source>
        <dbReference type="PROSITE-ProRule" id="PRU00175"/>
    </source>
</evidence>
<evidence type="ECO:0000256" key="8">
    <source>
        <dbReference type="ARBA" id="ARBA00022771"/>
    </source>
</evidence>
<dbReference type="GO" id="GO:0016020">
    <property type="term" value="C:membrane"/>
    <property type="evidence" value="ECO:0007669"/>
    <property type="project" value="UniProtKB-SubCell"/>
</dbReference>
<name>A0AAN9ERU1_CROPI</name>
<sequence length="200" mass="23034">MNDDNSERWMPKDVCLVIVVFVFFLVLNFCNNLKSLASGGRSSSPHRNQVQRRLFDVSIPNGTSLQLQNLGLECCVINSLPMFQFKKNEGREGEQKKTINADCVICLGEFEDSEWLKHLPNCNHGFHVCCIDKWFQSHSNCPLCRSPVHRVANQEYSVSSYTLLEPLRRENYSRDRSAHLQSFRSEILQSLAIRQQSSHN</sequence>
<comment type="subcellular location">
    <subcellularLocation>
        <location evidence="2">Membrane</location>
        <topology evidence="2">Single-pass membrane protein</topology>
    </subcellularLocation>
</comment>
<comment type="catalytic activity">
    <reaction evidence="1">
        <text>S-ubiquitinyl-[E2 ubiquitin-conjugating enzyme]-L-cysteine + [acceptor protein]-L-lysine = [E2 ubiquitin-conjugating enzyme]-L-cysteine + N(6)-ubiquitinyl-[acceptor protein]-L-lysine.</text>
        <dbReference type="EC" id="2.3.2.27"/>
    </reaction>
</comment>
<accession>A0AAN9ERU1</accession>
<dbReference type="EMBL" id="JAYWIO010000005">
    <property type="protein sequence ID" value="KAK7261440.1"/>
    <property type="molecule type" value="Genomic_DNA"/>
</dbReference>
<evidence type="ECO:0000256" key="1">
    <source>
        <dbReference type="ARBA" id="ARBA00000900"/>
    </source>
</evidence>
<dbReference type="InterPro" id="IPR013083">
    <property type="entry name" value="Znf_RING/FYVE/PHD"/>
</dbReference>
<dbReference type="GO" id="GO:0061630">
    <property type="term" value="F:ubiquitin protein ligase activity"/>
    <property type="evidence" value="ECO:0007669"/>
    <property type="project" value="UniProtKB-EC"/>
</dbReference>
<evidence type="ECO:0000256" key="9">
    <source>
        <dbReference type="ARBA" id="ARBA00022786"/>
    </source>
</evidence>
<dbReference type="EC" id="2.3.2.27" evidence="4"/>
<dbReference type="PANTHER" id="PTHR46913">
    <property type="entry name" value="RING-H2 FINGER PROTEIN ATL16"/>
    <property type="match status" value="1"/>
</dbReference>
<keyword evidence="9" id="KW-0833">Ubl conjugation pathway</keyword>
<keyword evidence="5" id="KW-0808">Transferase</keyword>
<proteinExistence type="inferred from homology"/>
<evidence type="ECO:0000313" key="16">
    <source>
        <dbReference type="EMBL" id="KAK7261440.1"/>
    </source>
</evidence>
<gene>
    <name evidence="16" type="ORF">RIF29_27752</name>
</gene>
<keyword evidence="8 14" id="KW-0863">Zinc-finger</keyword>
<evidence type="ECO:0000256" key="7">
    <source>
        <dbReference type="ARBA" id="ARBA00022723"/>
    </source>
</evidence>
<keyword evidence="10" id="KW-0862">Zinc</keyword>
<keyword evidence="17" id="KW-1185">Reference proteome</keyword>
<dbReference type="Gene3D" id="3.30.40.10">
    <property type="entry name" value="Zinc/RING finger domain, C3HC4 (zinc finger)"/>
    <property type="match status" value="1"/>
</dbReference>
<feature type="domain" description="RING-type" evidence="15">
    <location>
        <begin position="103"/>
        <end position="145"/>
    </location>
</feature>
<evidence type="ECO:0000256" key="5">
    <source>
        <dbReference type="ARBA" id="ARBA00022679"/>
    </source>
</evidence>
<organism evidence="16 17">
    <name type="scientific">Crotalaria pallida</name>
    <name type="common">Smooth rattlebox</name>
    <name type="synonym">Crotalaria striata</name>
    <dbReference type="NCBI Taxonomy" id="3830"/>
    <lineage>
        <taxon>Eukaryota</taxon>
        <taxon>Viridiplantae</taxon>
        <taxon>Streptophyta</taxon>
        <taxon>Embryophyta</taxon>
        <taxon>Tracheophyta</taxon>
        <taxon>Spermatophyta</taxon>
        <taxon>Magnoliopsida</taxon>
        <taxon>eudicotyledons</taxon>
        <taxon>Gunneridae</taxon>
        <taxon>Pentapetalae</taxon>
        <taxon>rosids</taxon>
        <taxon>fabids</taxon>
        <taxon>Fabales</taxon>
        <taxon>Fabaceae</taxon>
        <taxon>Papilionoideae</taxon>
        <taxon>50 kb inversion clade</taxon>
        <taxon>genistoids sensu lato</taxon>
        <taxon>core genistoids</taxon>
        <taxon>Crotalarieae</taxon>
        <taxon>Crotalaria</taxon>
    </lineage>
</organism>
<dbReference type="Pfam" id="PF13639">
    <property type="entry name" value="zf-RING_2"/>
    <property type="match status" value="1"/>
</dbReference>
<dbReference type="InterPro" id="IPR001841">
    <property type="entry name" value="Znf_RING"/>
</dbReference>
<keyword evidence="12" id="KW-0472">Membrane</keyword>
<keyword evidence="11" id="KW-1133">Transmembrane helix</keyword>
<dbReference type="SUPFAM" id="SSF57850">
    <property type="entry name" value="RING/U-box"/>
    <property type="match status" value="1"/>
</dbReference>
<evidence type="ECO:0000256" key="6">
    <source>
        <dbReference type="ARBA" id="ARBA00022692"/>
    </source>
</evidence>
<protein>
    <recommendedName>
        <fullName evidence="4">RING-type E3 ubiquitin transferase</fullName>
        <ecNumber evidence="4">2.3.2.27</ecNumber>
    </recommendedName>
</protein>
<dbReference type="PANTHER" id="PTHR46913:SF1">
    <property type="entry name" value="RING-H2 FINGER PROTEIN ATL16"/>
    <property type="match status" value="1"/>
</dbReference>
<dbReference type="PROSITE" id="PS50089">
    <property type="entry name" value="ZF_RING_2"/>
    <property type="match status" value="1"/>
</dbReference>
<evidence type="ECO:0000259" key="15">
    <source>
        <dbReference type="PROSITE" id="PS50089"/>
    </source>
</evidence>
<dbReference type="InterPro" id="IPR044600">
    <property type="entry name" value="ATL1/ATL16-like"/>
</dbReference>
<keyword evidence="6" id="KW-0812">Transmembrane</keyword>
<comment type="caution">
    <text evidence="16">The sequence shown here is derived from an EMBL/GenBank/DDBJ whole genome shotgun (WGS) entry which is preliminary data.</text>
</comment>
<dbReference type="GO" id="GO:0016567">
    <property type="term" value="P:protein ubiquitination"/>
    <property type="evidence" value="ECO:0007669"/>
    <property type="project" value="InterPro"/>
</dbReference>